<evidence type="ECO:0000256" key="5">
    <source>
        <dbReference type="ARBA" id="ARBA00023136"/>
    </source>
</evidence>
<keyword evidence="5 6" id="KW-0472">Membrane</keyword>
<organism evidence="7 8">
    <name type="scientific">Arenibacter algicola</name>
    <dbReference type="NCBI Taxonomy" id="616991"/>
    <lineage>
        <taxon>Bacteria</taxon>
        <taxon>Pseudomonadati</taxon>
        <taxon>Bacteroidota</taxon>
        <taxon>Flavobacteriia</taxon>
        <taxon>Flavobacteriales</taxon>
        <taxon>Flavobacteriaceae</taxon>
        <taxon>Arenibacter</taxon>
    </lineage>
</organism>
<feature type="transmembrane region" description="Helical" evidence="6">
    <location>
        <begin position="258"/>
        <end position="279"/>
    </location>
</feature>
<evidence type="ECO:0000256" key="6">
    <source>
        <dbReference type="SAM" id="Phobius"/>
    </source>
</evidence>
<feature type="transmembrane region" description="Helical" evidence="6">
    <location>
        <begin position="51"/>
        <end position="73"/>
    </location>
</feature>
<feature type="transmembrane region" description="Helical" evidence="6">
    <location>
        <begin position="20"/>
        <end position="39"/>
    </location>
</feature>
<feature type="transmembrane region" description="Helical" evidence="6">
    <location>
        <begin position="339"/>
        <end position="360"/>
    </location>
</feature>
<keyword evidence="3 6" id="KW-0812">Transmembrane</keyword>
<evidence type="ECO:0000313" key="8">
    <source>
        <dbReference type="Proteomes" id="UP000315363"/>
    </source>
</evidence>
<feature type="transmembrane region" description="Helical" evidence="6">
    <location>
        <begin position="222"/>
        <end position="246"/>
    </location>
</feature>
<reference evidence="7 8" key="1">
    <citation type="submission" date="2019-06" db="EMBL/GenBank/DDBJ databases">
        <title>A large-scale integrated study on North Sea by COGITO (Coastal Microbe Genomic &amp; Taxonomic Observatory).</title>
        <authorList>
            <person name="Teeling H."/>
        </authorList>
    </citation>
    <scope>NUCLEOTIDE SEQUENCE [LARGE SCALE GENOMIC DNA]</scope>
    <source>
        <strain evidence="7 8">MAR_2009_79</strain>
    </source>
</reference>
<evidence type="ECO:0000256" key="3">
    <source>
        <dbReference type="ARBA" id="ARBA00022692"/>
    </source>
</evidence>
<dbReference type="PANTHER" id="PTHR30250">
    <property type="entry name" value="PST FAMILY PREDICTED COLANIC ACID TRANSPORTER"/>
    <property type="match status" value="1"/>
</dbReference>
<feature type="transmembrane region" description="Helical" evidence="6">
    <location>
        <begin position="120"/>
        <end position="143"/>
    </location>
</feature>
<evidence type="ECO:0000256" key="2">
    <source>
        <dbReference type="ARBA" id="ARBA00022475"/>
    </source>
</evidence>
<keyword evidence="2" id="KW-1003">Cell membrane</keyword>
<dbReference type="EMBL" id="VHIF01000001">
    <property type="protein sequence ID" value="TQO38902.1"/>
    <property type="molecule type" value="Genomic_DNA"/>
</dbReference>
<proteinExistence type="predicted"/>
<evidence type="ECO:0000256" key="4">
    <source>
        <dbReference type="ARBA" id="ARBA00022989"/>
    </source>
</evidence>
<comment type="subcellular location">
    <subcellularLocation>
        <location evidence="1">Cell membrane</location>
        <topology evidence="1">Multi-pass membrane protein</topology>
    </subcellularLocation>
</comment>
<dbReference type="Pfam" id="PF13440">
    <property type="entry name" value="Polysacc_synt_3"/>
    <property type="match status" value="1"/>
</dbReference>
<dbReference type="Proteomes" id="UP000315363">
    <property type="component" value="Unassembled WGS sequence"/>
</dbReference>
<dbReference type="RefSeq" id="WP_142190365.1">
    <property type="nucleotide sequence ID" value="NZ_VHIF01000001.1"/>
</dbReference>
<evidence type="ECO:0000313" key="7">
    <source>
        <dbReference type="EMBL" id="TQO38902.1"/>
    </source>
</evidence>
<feature type="transmembrane region" description="Helical" evidence="6">
    <location>
        <begin position="299"/>
        <end position="327"/>
    </location>
</feature>
<sequence length="425" mass="48564">MPKIKKGDESILNVSKDVMVLAMGVIVASLIPILLQPFLKRTFSPEDFGAYDVYLKTFSILVALSCLKYENAILLPKKDSDSKHVIYLCLLISGVIFLVTMLFLLLFSDFVVTLLENMNTFALFLLPLSVLFYTVFNVFNLYLIRNRKFALSSTSKISRRFGEGLVQVLMGIFKNPNGLVIGDFCGNVVQGFYSFWKADKISPFRLISKTRIKKVLKEYRELPLYTLVPNVLNTFALGALTFLILNNFDLKEVGFLEFTQRILAIPSVFVSAAISQVVFQRVSNLINRKEKVMPLILSLMSLLIIVSFLFIIVIEFFGESIFLLIGGNGWEKSGEYSKILVYASAVMLVFSPLGKVLIAFKKFKTNSIWEITKFISILFLFYPNSYTIKEYIWLYTGIIVFFYLLYGAIILYQTHKYQIEIKTQT</sequence>
<dbReference type="PANTHER" id="PTHR30250:SF28">
    <property type="entry name" value="POLYSACCHARIDE BIOSYNTHESIS PROTEIN"/>
    <property type="match status" value="1"/>
</dbReference>
<gene>
    <name evidence="7" type="ORF">GQ41_3568</name>
</gene>
<name>A0ABY3ADQ0_9FLAO</name>
<feature type="transmembrane region" description="Helical" evidence="6">
    <location>
        <begin position="367"/>
        <end position="386"/>
    </location>
</feature>
<dbReference type="InterPro" id="IPR050833">
    <property type="entry name" value="Poly_Biosynth_Transport"/>
</dbReference>
<keyword evidence="4 6" id="KW-1133">Transmembrane helix</keyword>
<protein>
    <submittedName>
        <fullName evidence="7">O-antigen/teichoic acid export membrane protein</fullName>
    </submittedName>
</protein>
<comment type="caution">
    <text evidence="7">The sequence shown here is derived from an EMBL/GenBank/DDBJ whole genome shotgun (WGS) entry which is preliminary data.</text>
</comment>
<evidence type="ECO:0000256" key="1">
    <source>
        <dbReference type="ARBA" id="ARBA00004651"/>
    </source>
</evidence>
<feature type="transmembrane region" description="Helical" evidence="6">
    <location>
        <begin position="392"/>
        <end position="412"/>
    </location>
</feature>
<accession>A0ABY3ADQ0</accession>
<feature type="transmembrane region" description="Helical" evidence="6">
    <location>
        <begin position="85"/>
        <end position="108"/>
    </location>
</feature>
<keyword evidence="8" id="KW-1185">Reference proteome</keyword>